<proteinExistence type="predicted"/>
<name>A0A1R0GRA2_9FUNG</name>
<accession>A0A1R0GRA2</accession>
<gene>
    <name evidence="1" type="ORF">AYI68_g6518</name>
</gene>
<evidence type="ECO:0000313" key="1">
    <source>
        <dbReference type="EMBL" id="OLY79414.1"/>
    </source>
</evidence>
<organism evidence="1 2">
    <name type="scientific">Smittium mucronatum</name>
    <dbReference type="NCBI Taxonomy" id="133383"/>
    <lineage>
        <taxon>Eukaryota</taxon>
        <taxon>Fungi</taxon>
        <taxon>Fungi incertae sedis</taxon>
        <taxon>Zoopagomycota</taxon>
        <taxon>Kickxellomycotina</taxon>
        <taxon>Harpellomycetes</taxon>
        <taxon>Harpellales</taxon>
        <taxon>Legeriomycetaceae</taxon>
        <taxon>Smittium</taxon>
    </lineage>
</organism>
<dbReference type="EMBL" id="LSSL01004489">
    <property type="protein sequence ID" value="OLY79414.1"/>
    <property type="molecule type" value="Genomic_DNA"/>
</dbReference>
<keyword evidence="2" id="KW-1185">Reference proteome</keyword>
<dbReference type="AlphaFoldDB" id="A0A1R0GRA2"/>
<evidence type="ECO:0000313" key="2">
    <source>
        <dbReference type="Proteomes" id="UP000187455"/>
    </source>
</evidence>
<dbReference type="Proteomes" id="UP000187455">
    <property type="component" value="Unassembled WGS sequence"/>
</dbReference>
<comment type="caution">
    <text evidence="1">The sequence shown here is derived from an EMBL/GenBank/DDBJ whole genome shotgun (WGS) entry which is preliminary data.</text>
</comment>
<protein>
    <submittedName>
        <fullName evidence="1">Uncharacterized protein</fullName>
    </submittedName>
</protein>
<reference evidence="1 2" key="1">
    <citation type="journal article" date="2016" name="Mol. Biol. Evol.">
        <title>Genome-Wide Survey of Gut Fungi (Harpellales) Reveals the First Horizontally Transferred Ubiquitin Gene from a Mosquito Host.</title>
        <authorList>
            <person name="Wang Y."/>
            <person name="White M.M."/>
            <person name="Kvist S."/>
            <person name="Moncalvo J.M."/>
        </authorList>
    </citation>
    <scope>NUCLEOTIDE SEQUENCE [LARGE SCALE GENOMIC DNA]</scope>
    <source>
        <strain evidence="1 2">ALG-7-W6</strain>
    </source>
</reference>
<sequence>MEQFGVKDINEYDAVGAKCISCQGYRFYEDFYSVDGSGEVIFTKDKNENLYVHGINNYKKKYDCNLFNEVFFIGFFTPVSLYSEWITLSVDLEILDLKISTLLKPFPHGGIKNFDDQQAFQNKAMELGKHLKKHKAEIDLKKTQKENGMALLAIKKISEKSL</sequence>